<organism evidence="4 5">
    <name type="scientific">Paenibacillus eucommiae</name>
    <dbReference type="NCBI Taxonomy" id="1355755"/>
    <lineage>
        <taxon>Bacteria</taxon>
        <taxon>Bacillati</taxon>
        <taxon>Bacillota</taxon>
        <taxon>Bacilli</taxon>
        <taxon>Bacillales</taxon>
        <taxon>Paenibacillaceae</taxon>
        <taxon>Paenibacillus</taxon>
    </lineage>
</organism>
<dbReference type="SUPFAM" id="SSF50974">
    <property type="entry name" value="Nitrous oxide reductase, N-terminal domain"/>
    <property type="match status" value="1"/>
</dbReference>
<dbReference type="Pfam" id="PF00395">
    <property type="entry name" value="SLH"/>
    <property type="match status" value="3"/>
</dbReference>
<dbReference type="PANTHER" id="PTHR47197">
    <property type="entry name" value="PROTEIN NIRF"/>
    <property type="match status" value="1"/>
</dbReference>
<dbReference type="PROSITE" id="PS51272">
    <property type="entry name" value="SLH"/>
    <property type="match status" value="3"/>
</dbReference>
<evidence type="ECO:0000259" key="3">
    <source>
        <dbReference type="PROSITE" id="PS51272"/>
    </source>
</evidence>
<feature type="region of interest" description="Disordered" evidence="1">
    <location>
        <begin position="466"/>
        <end position="496"/>
    </location>
</feature>
<dbReference type="InterPro" id="IPR015943">
    <property type="entry name" value="WD40/YVTN_repeat-like_dom_sf"/>
</dbReference>
<feature type="domain" description="SLH" evidence="3">
    <location>
        <begin position="862"/>
        <end position="922"/>
    </location>
</feature>
<dbReference type="Gene3D" id="2.130.10.10">
    <property type="entry name" value="YVTN repeat-like/Quinoprotein amine dehydrogenase"/>
    <property type="match status" value="2"/>
</dbReference>
<dbReference type="Proteomes" id="UP001519287">
    <property type="component" value="Unassembled WGS sequence"/>
</dbReference>
<dbReference type="PANTHER" id="PTHR47197:SF3">
    <property type="entry name" value="DIHYDRO-HEME D1 DEHYDROGENASE"/>
    <property type="match status" value="1"/>
</dbReference>
<keyword evidence="2" id="KW-0812">Transmembrane</keyword>
<accession>A0ABS4IMQ1</accession>
<dbReference type="InterPro" id="IPR051200">
    <property type="entry name" value="Host-pathogen_enzymatic-act"/>
</dbReference>
<dbReference type="Pfam" id="PF12733">
    <property type="entry name" value="Cadherin-like"/>
    <property type="match status" value="1"/>
</dbReference>
<keyword evidence="5" id="KW-1185">Reference proteome</keyword>
<dbReference type="InterPro" id="IPR001119">
    <property type="entry name" value="SLH_dom"/>
</dbReference>
<keyword evidence="2" id="KW-0472">Membrane</keyword>
<dbReference type="EMBL" id="JAGGLB010000001">
    <property type="protein sequence ID" value="MBP1988857.1"/>
    <property type="molecule type" value="Genomic_DNA"/>
</dbReference>
<feature type="compositionally biased region" description="Polar residues" evidence="1">
    <location>
        <begin position="466"/>
        <end position="476"/>
    </location>
</feature>
<dbReference type="SUPFAM" id="SSF50969">
    <property type="entry name" value="YVTN repeat-like/Quinoprotein amine dehydrogenase"/>
    <property type="match status" value="1"/>
</dbReference>
<comment type="caution">
    <text evidence="4">The sequence shown here is derived from an EMBL/GenBank/DDBJ whole genome shotgun (WGS) entry which is preliminary data.</text>
</comment>
<feature type="domain" description="SLH" evidence="3">
    <location>
        <begin position="725"/>
        <end position="788"/>
    </location>
</feature>
<keyword evidence="2" id="KW-1133">Transmembrane helix</keyword>
<evidence type="ECO:0000256" key="1">
    <source>
        <dbReference type="SAM" id="MobiDB-lite"/>
    </source>
</evidence>
<name>A0ABS4IMQ1_9BACL</name>
<dbReference type="NCBIfam" id="TIGR02276">
    <property type="entry name" value="beta_rpt_yvtn"/>
    <property type="match status" value="3"/>
</dbReference>
<reference evidence="4 5" key="1">
    <citation type="submission" date="2021-03" db="EMBL/GenBank/DDBJ databases">
        <title>Genomic Encyclopedia of Type Strains, Phase IV (KMG-IV): sequencing the most valuable type-strain genomes for metagenomic binning, comparative biology and taxonomic classification.</title>
        <authorList>
            <person name="Goeker M."/>
        </authorList>
    </citation>
    <scope>NUCLEOTIDE SEQUENCE [LARGE SCALE GENOMIC DNA]</scope>
    <source>
        <strain evidence="4 5">DSM 26048</strain>
    </source>
</reference>
<evidence type="ECO:0000256" key="2">
    <source>
        <dbReference type="SAM" id="Phobius"/>
    </source>
</evidence>
<dbReference type="RefSeq" id="WP_209969371.1">
    <property type="nucleotide sequence ID" value="NZ_JAGGLB010000001.1"/>
</dbReference>
<evidence type="ECO:0000313" key="4">
    <source>
        <dbReference type="EMBL" id="MBP1988857.1"/>
    </source>
</evidence>
<sequence>MKLRTNSWLYRIGVGIIVIALFTGVIPSPIFLNIAKASSTIQAGKGPHAIAVNPVTGRIYMANAFSDNVTVLEDSEEGMSLIATIEVGTTPNAIALNPVTNKIYVANADSHNVTVIDGATNHVSTVEAGQTPFALAVNATTNKVYIANLGSNTVTVIDGATNSSQTETVLVGESPFAVAVNEATNKIYVANVDSDNVTVIDGSTGTTLTVPAGTGPNALAVSPITGSVYVANFFSNNVTVIDGTTGGISTAEVGIAPVSVAIHGVTGSVYVVNTGSNNVTILDREDLNHPITVSTGQGSGPTGLAINEHTNRVYIANYDSNSVTVLDGSNHEISTVSAGENPVAVAVNSKLNKIYVANFNGDNMTVWAEGRALDADLSSLTVSEGTLSPAFAPEVSVYAMNVGYSASSISVTAVTYNPLTTLMINDQPQGSGVPLRVDLRVGSNIINITVMAEDGLSIRRYTLTVTRNGPSAPTPNDKSEPGFNPTESLDPAGVTEESDGVLLGSDAATVTTQTKANGKTAVEVLLRTDSLMKALEVIKGKQLNAQTIRLPVSGTDAIRTVGIPAKVFVAGKTARPNAVLLIEAMNAVYNLPLNFPELVSFLQLLGDDWEDAIVYVTMETITGAAAEQIRGQALAEGITLAGDILEFTIMVKKGGSEQLFSDFGNKYITRSLVIHDLLDPAQATAVRIDPLTGKLSFVPSLFKMNNGITKVNIFRTGSSLYAVAQSKKTFADLQQHWSRADVELLASKLIVQGTSDSTFAPELKITRAQFVSLIVRALGLEEVLLNEENSGNFGKFTDVRGSDWFAGAVEAAEKAQLVSGFEDGTFRPNETITREQMAVVVSHVLTYAGQQAAVADKLNPLLTGYEDKAAISSWARVAVAQVINSGIMTGLTDSTFVPQSMATRAQAVVVIKRILQGAGYIN</sequence>
<proteinExistence type="predicted"/>
<dbReference type="InterPro" id="IPR011964">
    <property type="entry name" value="YVTN_b-propeller_repeat"/>
</dbReference>
<evidence type="ECO:0000313" key="5">
    <source>
        <dbReference type="Proteomes" id="UP001519287"/>
    </source>
</evidence>
<feature type="transmembrane region" description="Helical" evidence="2">
    <location>
        <begin position="12"/>
        <end position="32"/>
    </location>
</feature>
<dbReference type="InterPro" id="IPR011044">
    <property type="entry name" value="Quino_amine_DH_bsu"/>
</dbReference>
<feature type="domain" description="SLH" evidence="3">
    <location>
        <begin position="792"/>
        <end position="855"/>
    </location>
</feature>
<dbReference type="InterPro" id="IPR011045">
    <property type="entry name" value="N2O_reductase_N"/>
</dbReference>
<gene>
    <name evidence="4" type="ORF">J2Z66_000452</name>
</gene>
<dbReference type="InterPro" id="IPR025883">
    <property type="entry name" value="Cadherin-like_domain"/>
</dbReference>
<protein>
    <submittedName>
        <fullName evidence="4">YVTN family beta-propeller protein</fullName>
    </submittedName>
</protein>